<comment type="caution">
    <text evidence="5">The sequence shown here is derived from an EMBL/GenBank/DDBJ whole genome shotgun (WGS) entry which is preliminary data.</text>
</comment>
<dbReference type="PANTHER" id="PTHR43976:SF16">
    <property type="entry name" value="SHORT-CHAIN DEHYDROGENASE_REDUCTASE FAMILY PROTEIN"/>
    <property type="match status" value="1"/>
</dbReference>
<keyword evidence="3" id="KW-0560">Oxidoreductase</keyword>
<dbReference type="RefSeq" id="XP_036535270.1">
    <property type="nucleotide sequence ID" value="XM_036687703.1"/>
</dbReference>
<proteinExistence type="inferred from homology"/>
<accession>A0A8H5UQB0</accession>
<evidence type="ECO:0000313" key="6">
    <source>
        <dbReference type="Proteomes" id="UP000547976"/>
    </source>
</evidence>
<dbReference type="SUPFAM" id="SSF51735">
    <property type="entry name" value="NAD(P)-binding Rossmann-fold domains"/>
    <property type="match status" value="1"/>
</dbReference>
<keyword evidence="6" id="KW-1185">Reference proteome</keyword>
<dbReference type="Pfam" id="PF00106">
    <property type="entry name" value="adh_short"/>
    <property type="match status" value="1"/>
</dbReference>
<dbReference type="GeneID" id="59322421"/>
<dbReference type="CDD" id="cd05374">
    <property type="entry name" value="17beta-HSD-like_SDR_c"/>
    <property type="match status" value="1"/>
</dbReference>
<evidence type="ECO:0000256" key="2">
    <source>
        <dbReference type="ARBA" id="ARBA00022857"/>
    </source>
</evidence>
<dbReference type="OrthoDB" id="1274115at2759"/>
<dbReference type="AlphaFoldDB" id="A0A8H5UQB0"/>
<name>A0A8H5UQB0_GIBSU</name>
<keyword evidence="2" id="KW-0521">NADP</keyword>
<dbReference type="Proteomes" id="UP000547976">
    <property type="component" value="Unassembled WGS sequence"/>
</dbReference>
<sequence length="335" mass="36177">MLIIPFSSVQVVSSVTICVVGSLFQQSANMPQSVWLVTATTSGLGAAVVQNLTTRGDKVIATGRGATERLKHLQSDNVFLLDLDATAPRAEITEKIKEAWDVWGRIDVLLNNAGISAPKSIEEADDDFVRNVFDVNLFGTLHVTQAILPYFRAQKSGTIAFIGAGVGWGPLPFLGHYAASKAALGAFVECLAKEVRRFNIRCIIFEPGGFPSQLGQPRQGSVEGFGKYKPAIDAYNPGFEELMDVFISDIGPNVPGDISKLSERIVDCVKVEGASAGRPEPVRVILGSDALRLIEQKCKEQLELASSCEDVSLSTDRDEHDHVASKGMLRFASIL</sequence>
<reference evidence="5 6" key="1">
    <citation type="submission" date="2020-05" db="EMBL/GenBank/DDBJ databases">
        <title>Identification and distribution of gene clusters putatively required for synthesis of sphingolipid metabolism inhibitors in phylogenetically diverse species of the filamentous fungus Fusarium.</title>
        <authorList>
            <person name="Kim H.-S."/>
            <person name="Busman M."/>
            <person name="Brown D.W."/>
            <person name="Divon H."/>
            <person name="Uhlig S."/>
            <person name="Proctor R.H."/>
        </authorList>
    </citation>
    <scope>NUCLEOTIDE SEQUENCE [LARGE SCALE GENOMIC DNA]</scope>
    <source>
        <strain evidence="5 6">NRRL 66333</strain>
    </source>
</reference>
<organism evidence="5 6">
    <name type="scientific">Gibberella subglutinans</name>
    <name type="common">Fusarium subglutinans</name>
    <dbReference type="NCBI Taxonomy" id="42677"/>
    <lineage>
        <taxon>Eukaryota</taxon>
        <taxon>Fungi</taxon>
        <taxon>Dikarya</taxon>
        <taxon>Ascomycota</taxon>
        <taxon>Pezizomycotina</taxon>
        <taxon>Sordariomycetes</taxon>
        <taxon>Hypocreomycetidae</taxon>
        <taxon>Hypocreales</taxon>
        <taxon>Nectriaceae</taxon>
        <taxon>Fusarium</taxon>
        <taxon>Fusarium fujikuroi species complex</taxon>
    </lineage>
</organism>
<dbReference type="InterPro" id="IPR002347">
    <property type="entry name" value="SDR_fam"/>
</dbReference>
<dbReference type="PRINTS" id="PR00081">
    <property type="entry name" value="GDHRDH"/>
</dbReference>
<dbReference type="PROSITE" id="PS00061">
    <property type="entry name" value="ADH_SHORT"/>
    <property type="match status" value="1"/>
</dbReference>
<dbReference type="InterPro" id="IPR036291">
    <property type="entry name" value="NAD(P)-bd_dom_sf"/>
</dbReference>
<dbReference type="EMBL" id="JAAOAV010000138">
    <property type="protein sequence ID" value="KAF5595157.1"/>
    <property type="molecule type" value="Genomic_DNA"/>
</dbReference>
<gene>
    <name evidence="5" type="ORF">FSUBG_9214</name>
</gene>
<dbReference type="PANTHER" id="PTHR43976">
    <property type="entry name" value="SHORT CHAIN DEHYDROGENASE"/>
    <property type="match status" value="1"/>
</dbReference>
<dbReference type="GO" id="GO:0016491">
    <property type="term" value="F:oxidoreductase activity"/>
    <property type="evidence" value="ECO:0007669"/>
    <property type="project" value="UniProtKB-KW"/>
</dbReference>
<dbReference type="InterPro" id="IPR051911">
    <property type="entry name" value="SDR_oxidoreductase"/>
</dbReference>
<dbReference type="Gene3D" id="3.40.50.720">
    <property type="entry name" value="NAD(P)-binding Rossmann-like Domain"/>
    <property type="match status" value="1"/>
</dbReference>
<protein>
    <submittedName>
        <fullName evidence="5">Uncharacterized protein</fullName>
    </submittedName>
</protein>
<evidence type="ECO:0000256" key="3">
    <source>
        <dbReference type="ARBA" id="ARBA00023002"/>
    </source>
</evidence>
<evidence type="ECO:0000313" key="5">
    <source>
        <dbReference type="EMBL" id="KAF5595157.1"/>
    </source>
</evidence>
<evidence type="ECO:0000256" key="1">
    <source>
        <dbReference type="ARBA" id="ARBA00006484"/>
    </source>
</evidence>
<comment type="similarity">
    <text evidence="1 4">Belongs to the short-chain dehydrogenases/reductases (SDR) family.</text>
</comment>
<dbReference type="InterPro" id="IPR020904">
    <property type="entry name" value="Sc_DH/Rdtase_CS"/>
</dbReference>
<dbReference type="PRINTS" id="PR00080">
    <property type="entry name" value="SDRFAMILY"/>
</dbReference>
<evidence type="ECO:0000256" key="4">
    <source>
        <dbReference type="RuleBase" id="RU000363"/>
    </source>
</evidence>